<dbReference type="Gene3D" id="2.160.20.10">
    <property type="entry name" value="Single-stranded right-handed beta-helix, Pectin lyase-like"/>
    <property type="match status" value="1"/>
</dbReference>
<dbReference type="InterPro" id="IPR000743">
    <property type="entry name" value="Glyco_hydro_28"/>
</dbReference>
<evidence type="ECO:0000256" key="2">
    <source>
        <dbReference type="ARBA" id="ARBA00022801"/>
    </source>
</evidence>
<reference evidence="5 6" key="1">
    <citation type="submission" date="2016-01" db="EMBL/GenBank/DDBJ databases">
        <authorList>
            <person name="Oliw E.H."/>
        </authorList>
    </citation>
    <scope>NUCLEOTIDE SEQUENCE [LARGE SCALE GENOMIC DNA]</scope>
    <source>
        <strain evidence="5 6">DY10</strain>
    </source>
</reference>
<dbReference type="GO" id="GO:0004650">
    <property type="term" value="F:polygalacturonase activity"/>
    <property type="evidence" value="ECO:0007669"/>
    <property type="project" value="InterPro"/>
</dbReference>
<evidence type="ECO:0000256" key="4">
    <source>
        <dbReference type="RuleBase" id="RU361169"/>
    </source>
</evidence>
<evidence type="ECO:0000256" key="1">
    <source>
        <dbReference type="ARBA" id="ARBA00008834"/>
    </source>
</evidence>
<dbReference type="Proteomes" id="UP000187941">
    <property type="component" value="Chromosome"/>
</dbReference>
<dbReference type="PANTHER" id="PTHR31339">
    <property type="entry name" value="PECTIN LYASE-RELATED"/>
    <property type="match status" value="1"/>
</dbReference>
<dbReference type="InterPro" id="IPR011050">
    <property type="entry name" value="Pectin_lyase_fold/virulence"/>
</dbReference>
<dbReference type="KEGG" id="smon:AWR27_01905"/>
<sequence>MIIKYLFSFFLLFLSTVAIGSPPIYNIREYGATGQKGDDATGAIANAIAAARTTNGGVVQVPPGHYTCLGIVLHDNITLQVDAGAILYADLPNPAFKADGFIYAENATNIAITGRGKIDGQAKYQWTDYNYGDVEIAKEVEIAKKAGVEMKRSYRVGNSAFGVLFKECTGITIDDVTFENTSLWCMRIWGCQQVKIRGVTITSDLKMGVNSDGIDLDGTSNAHISGCIISTGDDAICLKSGSWDFKPSGKSYPTENIVVDNCILTSSSTALMIGTETLSPIRHVIFSNCVIRDANKGMGINVQDGATVSDIKFSNLTIDLHRRHWNWWGDAEVFYFVLKKRNPTSAVGAIKNITIDNVIAHAQGTSRIITTVGKPLENIRIANVQVFMEPEATPDKRTAHAMRFEGVDGLTLDNIAVRWNDEKPEPGWQSGLVLTNVSNFRLRDISARQAHKTSDWPALLLTDCRNGIINECVAQPGTNQFLRIGGANTRNLMIHTNYLKNARTPLLSDKTLPKNTIAYTPFP</sequence>
<dbReference type="Pfam" id="PF00295">
    <property type="entry name" value="Glyco_hydro_28"/>
    <property type="match status" value="1"/>
</dbReference>
<gene>
    <name evidence="5" type="ORF">AWR27_01905</name>
</gene>
<comment type="similarity">
    <text evidence="1 4">Belongs to the glycosyl hydrolase 28 family.</text>
</comment>
<keyword evidence="3 4" id="KW-0326">Glycosidase</keyword>
<organism evidence="5 6">
    <name type="scientific">Spirosoma montaniterrae</name>
    <dbReference type="NCBI Taxonomy" id="1178516"/>
    <lineage>
        <taxon>Bacteria</taxon>
        <taxon>Pseudomonadati</taxon>
        <taxon>Bacteroidota</taxon>
        <taxon>Cytophagia</taxon>
        <taxon>Cytophagales</taxon>
        <taxon>Cytophagaceae</taxon>
        <taxon>Spirosoma</taxon>
    </lineage>
</organism>
<dbReference type="InterPro" id="IPR012334">
    <property type="entry name" value="Pectin_lyas_fold"/>
</dbReference>
<keyword evidence="6" id="KW-1185">Reference proteome</keyword>
<evidence type="ECO:0000256" key="3">
    <source>
        <dbReference type="ARBA" id="ARBA00023295"/>
    </source>
</evidence>
<dbReference type="STRING" id="1178516.AWR27_01905"/>
<evidence type="ECO:0000313" key="5">
    <source>
        <dbReference type="EMBL" id="AQG78208.1"/>
    </source>
</evidence>
<dbReference type="GO" id="GO:0005975">
    <property type="term" value="P:carbohydrate metabolic process"/>
    <property type="evidence" value="ECO:0007669"/>
    <property type="project" value="InterPro"/>
</dbReference>
<dbReference type="PANTHER" id="PTHR31339:SF9">
    <property type="entry name" value="PLASMIN AND FIBRONECTIN-BINDING PROTEIN A"/>
    <property type="match status" value="1"/>
</dbReference>
<protein>
    <recommendedName>
        <fullName evidence="7">Glycoside hydrolase</fullName>
    </recommendedName>
</protein>
<dbReference type="RefSeq" id="WP_077129630.1">
    <property type="nucleotide sequence ID" value="NZ_CP014263.1"/>
</dbReference>
<dbReference type="OrthoDB" id="9795222at2"/>
<dbReference type="InterPro" id="IPR006626">
    <property type="entry name" value="PbH1"/>
</dbReference>
<dbReference type="SUPFAM" id="SSF51126">
    <property type="entry name" value="Pectin lyase-like"/>
    <property type="match status" value="2"/>
</dbReference>
<proteinExistence type="inferred from homology"/>
<dbReference type="InterPro" id="IPR051801">
    <property type="entry name" value="GH28_Enzymes"/>
</dbReference>
<keyword evidence="2 4" id="KW-0378">Hydrolase</keyword>
<accession>A0A1P9WS53</accession>
<name>A0A1P9WS53_9BACT</name>
<evidence type="ECO:0000313" key="6">
    <source>
        <dbReference type="Proteomes" id="UP000187941"/>
    </source>
</evidence>
<dbReference type="EMBL" id="CP014263">
    <property type="protein sequence ID" value="AQG78208.1"/>
    <property type="molecule type" value="Genomic_DNA"/>
</dbReference>
<evidence type="ECO:0008006" key="7">
    <source>
        <dbReference type="Google" id="ProtNLM"/>
    </source>
</evidence>
<dbReference type="AlphaFoldDB" id="A0A1P9WS53"/>
<dbReference type="SMART" id="SM00710">
    <property type="entry name" value="PbH1"/>
    <property type="match status" value="5"/>
</dbReference>